<name>A0A162B499_DAUCS</name>
<dbReference type="EMBL" id="LNRQ01000001">
    <property type="protein sequence ID" value="KZN09813.1"/>
    <property type="molecule type" value="Genomic_DNA"/>
</dbReference>
<dbReference type="Gramene" id="KZN09813">
    <property type="protein sequence ID" value="KZN09813"/>
    <property type="gene ID" value="DCAR_002469"/>
</dbReference>
<reference evidence="2" key="1">
    <citation type="journal article" date="2016" name="Nat. Genet.">
        <title>A high-quality carrot genome assembly provides new insights into carotenoid accumulation and asterid genome evolution.</title>
        <authorList>
            <person name="Iorizzo M."/>
            <person name="Ellison S."/>
            <person name="Senalik D."/>
            <person name="Zeng P."/>
            <person name="Satapoomin P."/>
            <person name="Huang J."/>
            <person name="Bowman M."/>
            <person name="Iovene M."/>
            <person name="Sanseverino W."/>
            <person name="Cavagnaro P."/>
            <person name="Yildiz M."/>
            <person name="Macko-Podgorni A."/>
            <person name="Moranska E."/>
            <person name="Grzebelus E."/>
            <person name="Grzebelus D."/>
            <person name="Ashrafi H."/>
            <person name="Zheng Z."/>
            <person name="Cheng S."/>
            <person name="Spooner D."/>
            <person name="Van Deynze A."/>
            <person name="Simon P."/>
        </authorList>
    </citation>
    <scope>NUCLEOTIDE SEQUENCE [LARGE SCALE GENOMIC DNA]</scope>
    <source>
        <tissue evidence="2">Leaf</tissue>
    </source>
</reference>
<evidence type="ECO:0000256" key="1">
    <source>
        <dbReference type="SAM" id="Phobius"/>
    </source>
</evidence>
<evidence type="ECO:0000313" key="2">
    <source>
        <dbReference type="EMBL" id="KZN09813.1"/>
    </source>
</evidence>
<evidence type="ECO:0000313" key="3">
    <source>
        <dbReference type="EMBL" id="WOG83395.1"/>
    </source>
</evidence>
<dbReference type="Proteomes" id="UP000077755">
    <property type="component" value="Chromosome 1"/>
</dbReference>
<feature type="transmembrane region" description="Helical" evidence="1">
    <location>
        <begin position="91"/>
        <end position="113"/>
    </location>
</feature>
<dbReference type="AlphaFoldDB" id="A0A162B499"/>
<gene>
    <name evidence="2" type="ORF">DCAR_002469</name>
    <name evidence="3" type="ORF">DCAR_0102570</name>
</gene>
<feature type="transmembrane region" description="Helical" evidence="1">
    <location>
        <begin position="51"/>
        <end position="71"/>
    </location>
</feature>
<keyword evidence="4" id="KW-1185">Reference proteome</keyword>
<evidence type="ECO:0008006" key="5">
    <source>
        <dbReference type="Google" id="ProtNLM"/>
    </source>
</evidence>
<proteinExistence type="predicted"/>
<organism evidence="2">
    <name type="scientific">Daucus carota subsp. sativus</name>
    <name type="common">Carrot</name>
    <dbReference type="NCBI Taxonomy" id="79200"/>
    <lineage>
        <taxon>Eukaryota</taxon>
        <taxon>Viridiplantae</taxon>
        <taxon>Streptophyta</taxon>
        <taxon>Embryophyta</taxon>
        <taxon>Tracheophyta</taxon>
        <taxon>Spermatophyta</taxon>
        <taxon>Magnoliopsida</taxon>
        <taxon>eudicotyledons</taxon>
        <taxon>Gunneridae</taxon>
        <taxon>Pentapetalae</taxon>
        <taxon>asterids</taxon>
        <taxon>campanulids</taxon>
        <taxon>Apiales</taxon>
        <taxon>Apiaceae</taxon>
        <taxon>Apioideae</taxon>
        <taxon>Scandiceae</taxon>
        <taxon>Daucinae</taxon>
        <taxon>Daucus</taxon>
        <taxon>Daucus sect. Daucus</taxon>
    </lineage>
</organism>
<reference evidence="3" key="2">
    <citation type="submission" date="2022-03" db="EMBL/GenBank/DDBJ databases">
        <title>Draft title - Genomic analysis of global carrot germplasm unveils the trajectory of domestication and the origin of high carotenoid orange carrot.</title>
        <authorList>
            <person name="Iorizzo M."/>
            <person name="Ellison S."/>
            <person name="Senalik D."/>
            <person name="Macko-Podgorni A."/>
            <person name="Grzebelus D."/>
            <person name="Bostan H."/>
            <person name="Rolling W."/>
            <person name="Curaba J."/>
            <person name="Simon P."/>
        </authorList>
    </citation>
    <scope>NUCLEOTIDE SEQUENCE</scope>
    <source>
        <tissue evidence="3">Leaf</tissue>
    </source>
</reference>
<dbReference type="EMBL" id="CP093343">
    <property type="protein sequence ID" value="WOG83395.1"/>
    <property type="molecule type" value="Genomic_DNA"/>
</dbReference>
<protein>
    <recommendedName>
        <fullName evidence="5">Transmembrane protein</fullName>
    </recommendedName>
</protein>
<keyword evidence="1" id="KW-0472">Membrane</keyword>
<dbReference type="KEGG" id="dcr:108207536"/>
<keyword evidence="1" id="KW-1133">Transmembrane helix</keyword>
<evidence type="ECO:0000313" key="4">
    <source>
        <dbReference type="Proteomes" id="UP000077755"/>
    </source>
</evidence>
<sequence length="128" mass="13503">MYPSGNHMAVDDHRGSAPYGILLVVVVVLLVVVPSILGEQGEALTEFIAELLSPVGLFLLPIILLLTIQFLSSESGSFVSSLFSSGGPESIHRASGSPIGVALFLVLVLFLLYNRISIFGGGDDDSDE</sequence>
<accession>A0A162B499</accession>
<dbReference type="STRING" id="79200.A0A162B499"/>
<dbReference type="PANTHER" id="PTHR33306">
    <property type="entry name" value="EXPRESSED PROTEIN-RELATED-RELATED"/>
    <property type="match status" value="1"/>
</dbReference>
<dbReference type="PANTHER" id="PTHR33306:SF1">
    <property type="entry name" value="EXPRESSED PROTEIN"/>
    <property type="match status" value="1"/>
</dbReference>
<feature type="transmembrane region" description="Helical" evidence="1">
    <location>
        <begin position="20"/>
        <end position="39"/>
    </location>
</feature>
<keyword evidence="1" id="KW-0812">Transmembrane</keyword>
<dbReference type="OMA" id="MVYYRSS"/>